<gene>
    <name evidence="3" type="ORF">VP1G_06188</name>
</gene>
<dbReference type="InterPro" id="IPR029063">
    <property type="entry name" value="SAM-dependent_MTases_sf"/>
</dbReference>
<feature type="domain" description="Methyltransferase" evidence="2">
    <location>
        <begin position="46"/>
        <end position="147"/>
    </location>
</feature>
<reference evidence="4" key="1">
    <citation type="submission" date="2014-12" db="EMBL/GenBank/DDBJ databases">
        <title>Genome Sequence of Valsa Canker Pathogens Uncovers a Specific Adaption of Colonization on Woody Bark.</title>
        <authorList>
            <person name="Yin Z."/>
            <person name="Liu H."/>
            <person name="Gao X."/>
            <person name="Li Z."/>
            <person name="Song N."/>
            <person name="Ke X."/>
            <person name="Dai Q."/>
            <person name="Wu Y."/>
            <person name="Sun Y."/>
            <person name="Xu J.-R."/>
            <person name="Kang Z.K."/>
            <person name="Wang L."/>
            <person name="Huang L."/>
        </authorList>
    </citation>
    <scope>NUCLEOTIDE SEQUENCE [LARGE SCALE GENOMIC DNA]</scope>
    <source>
        <strain evidence="4">SXYL134</strain>
    </source>
</reference>
<dbReference type="SUPFAM" id="SSF53335">
    <property type="entry name" value="S-adenosyl-L-methionine-dependent methyltransferases"/>
    <property type="match status" value="1"/>
</dbReference>
<evidence type="ECO:0000256" key="1">
    <source>
        <dbReference type="ARBA" id="ARBA00038158"/>
    </source>
</evidence>
<name>A0A194V4R6_CYTMA</name>
<accession>A0A194V4R6</accession>
<dbReference type="InterPro" id="IPR041698">
    <property type="entry name" value="Methyltransf_25"/>
</dbReference>
<evidence type="ECO:0000313" key="3">
    <source>
        <dbReference type="EMBL" id="KUI58927.1"/>
    </source>
</evidence>
<evidence type="ECO:0000259" key="2">
    <source>
        <dbReference type="Pfam" id="PF13649"/>
    </source>
</evidence>
<organism evidence="3 4">
    <name type="scientific">Cytospora mali</name>
    <name type="common">Apple Valsa canker fungus</name>
    <name type="synonym">Valsa mali</name>
    <dbReference type="NCBI Taxonomy" id="578113"/>
    <lineage>
        <taxon>Eukaryota</taxon>
        <taxon>Fungi</taxon>
        <taxon>Dikarya</taxon>
        <taxon>Ascomycota</taxon>
        <taxon>Pezizomycotina</taxon>
        <taxon>Sordariomycetes</taxon>
        <taxon>Sordariomycetidae</taxon>
        <taxon>Diaporthales</taxon>
        <taxon>Cytosporaceae</taxon>
        <taxon>Cytospora</taxon>
    </lineage>
</organism>
<keyword evidence="4" id="KW-1185">Reference proteome</keyword>
<dbReference type="STRING" id="694573.A0A194V4R6"/>
<dbReference type="Pfam" id="PF13649">
    <property type="entry name" value="Methyltransf_25"/>
    <property type="match status" value="1"/>
</dbReference>
<protein>
    <submittedName>
        <fullName evidence="3">Ubiquinone/menaquinone biosynthesis C-methyltransferase UbiE</fullName>
    </submittedName>
</protein>
<comment type="similarity">
    <text evidence="1">Belongs to the methyltransferase superfamily. LaeA methyltransferase family.</text>
</comment>
<dbReference type="CDD" id="cd02440">
    <property type="entry name" value="AdoMet_MTases"/>
    <property type="match status" value="1"/>
</dbReference>
<dbReference type="PANTHER" id="PTHR43591">
    <property type="entry name" value="METHYLTRANSFERASE"/>
    <property type="match status" value="1"/>
</dbReference>
<dbReference type="Gene3D" id="3.40.50.150">
    <property type="entry name" value="Vaccinia Virus protein VP39"/>
    <property type="match status" value="1"/>
</dbReference>
<dbReference type="OrthoDB" id="3647at2759"/>
<evidence type="ECO:0000313" key="4">
    <source>
        <dbReference type="Proteomes" id="UP000078576"/>
    </source>
</evidence>
<sequence>MAGTKLAQEYNAQASDYEAFTITTPIGRLETELYFKALDNPTGHTILDLGGGTGLRARQALERGAKSVDVVDFSAEMIRIGKKEAASDGLSDRIRWHEADVSKPLGHLGLETFYDVVLANWVFDHADSIEVLERMLGNATSYLKPGGRLICVHIENLRSPLLSVNKYGVSLSNLEETPVGLKYWVTLYGTDPPVEFSGSSLEVLYGESLEIYEKFGLENAQRVPLEDTELVMNDMEFWKECVEQPILRFVTAQKRIE</sequence>
<keyword evidence="3" id="KW-0830">Ubiquinone</keyword>
<dbReference type="AlphaFoldDB" id="A0A194V4R6"/>
<dbReference type="EMBL" id="KN714721">
    <property type="protein sequence ID" value="KUI58927.1"/>
    <property type="molecule type" value="Genomic_DNA"/>
</dbReference>
<dbReference type="Proteomes" id="UP000078576">
    <property type="component" value="Unassembled WGS sequence"/>
</dbReference>
<proteinExistence type="inferred from homology"/>